<dbReference type="Pfam" id="PF05299">
    <property type="entry name" value="Peptidase_M61"/>
    <property type="match status" value="1"/>
</dbReference>
<dbReference type="EMBL" id="JBHUDG010000005">
    <property type="protein sequence ID" value="MFD1629516.1"/>
    <property type="molecule type" value="Genomic_DNA"/>
</dbReference>
<dbReference type="InterPro" id="IPR001478">
    <property type="entry name" value="PDZ"/>
</dbReference>
<evidence type="ECO:0000313" key="3">
    <source>
        <dbReference type="Proteomes" id="UP001597118"/>
    </source>
</evidence>
<reference evidence="3" key="1">
    <citation type="journal article" date="2019" name="Int. J. Syst. Evol. Microbiol.">
        <title>The Global Catalogue of Microorganisms (GCM) 10K type strain sequencing project: providing services to taxonomists for standard genome sequencing and annotation.</title>
        <authorList>
            <consortium name="The Broad Institute Genomics Platform"/>
            <consortium name="The Broad Institute Genome Sequencing Center for Infectious Disease"/>
            <person name="Wu L."/>
            <person name="Ma J."/>
        </authorList>
    </citation>
    <scope>NUCLEOTIDE SEQUENCE [LARGE SCALE GENOMIC DNA]</scope>
    <source>
        <strain evidence="3">CCUG 53762</strain>
    </source>
</reference>
<accession>A0ABW4I9V3</accession>
<gene>
    <name evidence="2" type="ORF">ACFSAH_06485</name>
</gene>
<comment type="caution">
    <text evidence="2">The sequence shown here is derived from an EMBL/GenBank/DDBJ whole genome shotgun (WGS) entry which is preliminary data.</text>
</comment>
<feature type="domain" description="PDZ" evidence="1">
    <location>
        <begin position="465"/>
        <end position="519"/>
    </location>
</feature>
<dbReference type="SUPFAM" id="SSF50156">
    <property type="entry name" value="PDZ domain-like"/>
    <property type="match status" value="1"/>
</dbReference>
<dbReference type="Gene3D" id="2.60.40.3650">
    <property type="match status" value="1"/>
</dbReference>
<dbReference type="Gene3D" id="1.10.390.10">
    <property type="entry name" value="Neutral Protease Domain 2"/>
    <property type="match status" value="1"/>
</dbReference>
<dbReference type="SMART" id="SM00228">
    <property type="entry name" value="PDZ"/>
    <property type="match status" value="1"/>
</dbReference>
<organism evidence="2 3">
    <name type="scientific">Pseudopedobacter beijingensis</name>
    <dbReference type="NCBI Taxonomy" id="1207056"/>
    <lineage>
        <taxon>Bacteria</taxon>
        <taxon>Pseudomonadati</taxon>
        <taxon>Bacteroidota</taxon>
        <taxon>Sphingobacteriia</taxon>
        <taxon>Sphingobacteriales</taxon>
        <taxon>Sphingobacteriaceae</taxon>
        <taxon>Pseudopedobacter</taxon>
    </lineage>
</organism>
<dbReference type="Proteomes" id="UP001597118">
    <property type="component" value="Unassembled WGS sequence"/>
</dbReference>
<dbReference type="RefSeq" id="WP_379661897.1">
    <property type="nucleotide sequence ID" value="NZ_JBHUDG010000005.1"/>
</dbReference>
<sequence length="578" mass="65291">MSDSFAQNSPKIRFTLSFSQPQTHYINVEMHIDGISKENLDVFMPVWAPGSYLVREFSKNVEGVVAKGIQGEELAVNKIRKNGWRIETKGSKSVTLNYQVYAFEISVRTSFVDKNHAFVSPTGVFMYVKESFNNPVTVKVIPHHSWSKISTGLTPVNDKTNEFVAKDFDWLFDSPIEVGNQDVFEFTAAGVKHEVAMVGGGNYDKVRLAKDMTKIVEEATAIFKENPNDRYVFIVHNYKNGGGGLEHLNSTVLGAKRMEYDKEETYAAFLGLVAHEYFHVWNVKRLRPVALGPFDYDNENYTTDLWIAEGFTAYYDNLVTKRAKCISENQYLQLLADDIETQINLPGDKIQSVAESSFDAWIKYYRQNENSSNSMVSYYTKGSLLGLILDLKILDKSKGKHSLDDVMLKAYNQFYKTEQRGFTSDEFKETLESVLGSKLDDFYTDYVYGTKSIDYATLLDKAGLELMINPGNDKPALGVSVNKSNIITKVVRDGSAWLGGLNVNDELIAINGIRVDELSKLVQGYKVGDSLDVLVNRDGVIKTFNMKLLADNSKKVLLVKKGTMSKQEQAIYNKWLRM</sequence>
<dbReference type="InterPro" id="IPR040756">
    <property type="entry name" value="Peptidase_M61_N"/>
</dbReference>
<name>A0ABW4I9V3_9SPHI</name>
<proteinExistence type="predicted"/>
<keyword evidence="3" id="KW-1185">Reference proteome</keyword>
<protein>
    <submittedName>
        <fullName evidence="2">M61 family metallopeptidase</fullName>
    </submittedName>
</protein>
<dbReference type="SUPFAM" id="SSF55486">
    <property type="entry name" value="Metalloproteases ('zincins'), catalytic domain"/>
    <property type="match status" value="1"/>
</dbReference>
<dbReference type="InterPro" id="IPR007963">
    <property type="entry name" value="Peptidase_M61_catalytic"/>
</dbReference>
<dbReference type="InterPro" id="IPR027268">
    <property type="entry name" value="Peptidase_M4/M1_CTD_sf"/>
</dbReference>
<dbReference type="Gene3D" id="2.30.42.10">
    <property type="match status" value="1"/>
</dbReference>
<dbReference type="PIRSF" id="PIRSF016493">
    <property type="entry name" value="Glycyl_aminpptds"/>
    <property type="match status" value="1"/>
</dbReference>
<evidence type="ECO:0000313" key="2">
    <source>
        <dbReference type="EMBL" id="MFD1629516.1"/>
    </source>
</evidence>
<dbReference type="InterPro" id="IPR036034">
    <property type="entry name" value="PDZ_sf"/>
</dbReference>
<dbReference type="PROSITE" id="PS50106">
    <property type="entry name" value="PDZ"/>
    <property type="match status" value="1"/>
</dbReference>
<evidence type="ECO:0000259" key="1">
    <source>
        <dbReference type="PROSITE" id="PS50106"/>
    </source>
</evidence>
<dbReference type="InterPro" id="IPR024191">
    <property type="entry name" value="Peptidase_M61"/>
</dbReference>
<dbReference type="Pfam" id="PF17899">
    <property type="entry name" value="Peptidase_M61_N"/>
    <property type="match status" value="1"/>
</dbReference>